<dbReference type="SUPFAM" id="SSF47203">
    <property type="entry name" value="Acyl-CoA dehydrogenase C-terminal domain-like"/>
    <property type="match status" value="1"/>
</dbReference>
<dbReference type="GO" id="GO:0005737">
    <property type="term" value="C:cytoplasm"/>
    <property type="evidence" value="ECO:0007669"/>
    <property type="project" value="TreeGrafter"/>
</dbReference>
<dbReference type="Proteomes" id="UP000243542">
    <property type="component" value="Unassembled WGS sequence"/>
</dbReference>
<dbReference type="GO" id="GO:0033539">
    <property type="term" value="P:fatty acid beta-oxidation using acyl-CoA dehydrogenase"/>
    <property type="evidence" value="ECO:0007669"/>
    <property type="project" value="TreeGrafter"/>
</dbReference>
<evidence type="ECO:0000259" key="9">
    <source>
        <dbReference type="Pfam" id="PF02770"/>
    </source>
</evidence>
<dbReference type="SUPFAM" id="SSF56645">
    <property type="entry name" value="Acyl-CoA dehydrogenase NM domain-like"/>
    <property type="match status" value="1"/>
</dbReference>
<dbReference type="Pfam" id="PF02770">
    <property type="entry name" value="Acyl-CoA_dh_M"/>
    <property type="match status" value="1"/>
</dbReference>
<dbReference type="InterPro" id="IPR037069">
    <property type="entry name" value="AcylCoA_DH/ox_N_sf"/>
</dbReference>
<dbReference type="Gene3D" id="2.40.110.10">
    <property type="entry name" value="Butyryl-CoA Dehydrogenase, subunit A, domain 2"/>
    <property type="match status" value="1"/>
</dbReference>
<accession>A0A2A9FED7</accession>
<dbReference type="Pfam" id="PF00441">
    <property type="entry name" value="Acyl-CoA_dh_1"/>
    <property type="match status" value="1"/>
</dbReference>
<dbReference type="RefSeq" id="WP_098513069.1">
    <property type="nucleotide sequence ID" value="NZ_JBIAKZ010000001.1"/>
</dbReference>
<evidence type="ECO:0000256" key="4">
    <source>
        <dbReference type="ARBA" id="ARBA00022630"/>
    </source>
</evidence>
<dbReference type="Gene3D" id="1.20.140.10">
    <property type="entry name" value="Butyryl-CoA Dehydrogenase, subunit A, domain 3"/>
    <property type="match status" value="1"/>
</dbReference>
<dbReference type="InterPro" id="IPR046373">
    <property type="entry name" value="Acyl-CoA_Oxase/DH_mid-dom_sf"/>
</dbReference>
<feature type="domain" description="Acyl-CoA oxidase/dehydrogenase middle" evidence="9">
    <location>
        <begin position="133"/>
        <end position="233"/>
    </location>
</feature>
<dbReference type="Gene3D" id="1.10.540.10">
    <property type="entry name" value="Acyl-CoA dehydrogenase/oxidase, N-terminal domain"/>
    <property type="match status" value="1"/>
</dbReference>
<protein>
    <submittedName>
        <fullName evidence="11">Acyl-CoA dehydrogenase</fullName>
    </submittedName>
</protein>
<evidence type="ECO:0000256" key="6">
    <source>
        <dbReference type="ARBA" id="ARBA00023002"/>
    </source>
</evidence>
<proteinExistence type="inferred from homology"/>
<dbReference type="InterPro" id="IPR036250">
    <property type="entry name" value="AcylCo_DH-like_C"/>
</dbReference>
<keyword evidence="12" id="KW-1185">Reference proteome</keyword>
<evidence type="ECO:0000256" key="5">
    <source>
        <dbReference type="ARBA" id="ARBA00022827"/>
    </source>
</evidence>
<dbReference type="InterPro" id="IPR050741">
    <property type="entry name" value="Acyl-CoA_dehydrogenase"/>
</dbReference>
<dbReference type="FunFam" id="2.40.110.10:FF:000002">
    <property type="entry name" value="Acyl-CoA dehydrogenase fadE12"/>
    <property type="match status" value="1"/>
</dbReference>
<dbReference type="PANTHER" id="PTHR48083:SF13">
    <property type="entry name" value="ACYL-COA DEHYDROGENASE FAMILY MEMBER 11"/>
    <property type="match status" value="1"/>
</dbReference>
<comment type="cofactor">
    <cofactor evidence="1 7">
        <name>FAD</name>
        <dbReference type="ChEBI" id="CHEBI:57692"/>
    </cofactor>
</comment>
<dbReference type="EMBL" id="PDJK01000002">
    <property type="protein sequence ID" value="PFG49111.1"/>
    <property type="molecule type" value="Genomic_DNA"/>
</dbReference>
<evidence type="ECO:0000256" key="1">
    <source>
        <dbReference type="ARBA" id="ARBA00001974"/>
    </source>
</evidence>
<evidence type="ECO:0000313" key="11">
    <source>
        <dbReference type="EMBL" id="PFG49111.1"/>
    </source>
</evidence>
<evidence type="ECO:0000256" key="3">
    <source>
        <dbReference type="ARBA" id="ARBA00011738"/>
    </source>
</evidence>
<dbReference type="AlphaFoldDB" id="A0A2A9FED7"/>
<dbReference type="InterPro" id="IPR009100">
    <property type="entry name" value="AcylCoA_DH/oxidase_NM_dom_sf"/>
</dbReference>
<comment type="similarity">
    <text evidence="2 7">Belongs to the acyl-CoA dehydrogenase family.</text>
</comment>
<reference evidence="11 12" key="1">
    <citation type="submission" date="2017-10" db="EMBL/GenBank/DDBJ databases">
        <title>Sequencing the genomes of 1000 actinobacteria strains.</title>
        <authorList>
            <person name="Klenk H.-P."/>
        </authorList>
    </citation>
    <scope>NUCLEOTIDE SEQUENCE [LARGE SCALE GENOMIC DNA]</scope>
    <source>
        <strain evidence="11 12">DSM 46092</strain>
    </source>
</reference>
<dbReference type="Pfam" id="PF02771">
    <property type="entry name" value="Acyl-CoA_dh_N"/>
    <property type="match status" value="1"/>
</dbReference>
<organism evidence="11 12">
    <name type="scientific">Amycolatopsis sulphurea</name>
    <dbReference type="NCBI Taxonomy" id="76022"/>
    <lineage>
        <taxon>Bacteria</taxon>
        <taxon>Bacillati</taxon>
        <taxon>Actinomycetota</taxon>
        <taxon>Actinomycetes</taxon>
        <taxon>Pseudonocardiales</taxon>
        <taxon>Pseudonocardiaceae</taxon>
        <taxon>Amycolatopsis</taxon>
    </lineage>
</organism>
<evidence type="ECO:0000313" key="12">
    <source>
        <dbReference type="Proteomes" id="UP000243542"/>
    </source>
</evidence>
<sequence>MDFSFSTRVADAQHRLLTFMDECVYPSEATYAAQMAEAGDPHHVAAVLEELKREARARGLWNLFLPDSEHGAALTVHEYAPLAEIMGRSVLASEACNCSPPDSGNMELLAKYGSPEQKKQWLEPLLDGTIRSAFAMTEPDRASSDATNIAMRFVRDGDEYVLNGRKWWTSGALDPRCAFLIVMGRTSDDGPRHRQQSQIIVPMGTEGLTVLRNLPVFGYRHREGHGEIEFRDVRVPASNLIGGEGDGFAIAQGRLGPGRIHHCMRTIGAAERALEMMIDRAVARSTFGAALAERANVGDWIAQARIDIDMVRLLTLEAAWLMDTVGYKQAASKVAAIKVAAPEVALRVVDQAIQIHGGAGVSDDTILAELWAHLRTMRIVDGPDEVHRMAIARHEIRSRSKQDA</sequence>
<name>A0A2A9FED7_9PSEU</name>
<dbReference type="InterPro" id="IPR006091">
    <property type="entry name" value="Acyl-CoA_Oxase/DH_mid-dom"/>
</dbReference>
<keyword evidence="5 7" id="KW-0274">FAD</keyword>
<dbReference type="GO" id="GO:0050660">
    <property type="term" value="F:flavin adenine dinucleotide binding"/>
    <property type="evidence" value="ECO:0007669"/>
    <property type="project" value="InterPro"/>
</dbReference>
<comment type="subunit">
    <text evidence="3">Homodimer.</text>
</comment>
<keyword evidence="4 7" id="KW-0285">Flavoprotein</keyword>
<evidence type="ECO:0000256" key="2">
    <source>
        <dbReference type="ARBA" id="ARBA00009347"/>
    </source>
</evidence>
<evidence type="ECO:0000259" key="8">
    <source>
        <dbReference type="Pfam" id="PF00441"/>
    </source>
</evidence>
<dbReference type="GO" id="GO:0003995">
    <property type="term" value="F:acyl-CoA dehydrogenase activity"/>
    <property type="evidence" value="ECO:0007669"/>
    <property type="project" value="TreeGrafter"/>
</dbReference>
<gene>
    <name evidence="11" type="ORF">ATK36_4239</name>
</gene>
<feature type="domain" description="Acyl-CoA dehydrogenase/oxidase C-terminal" evidence="8">
    <location>
        <begin position="245"/>
        <end position="394"/>
    </location>
</feature>
<dbReference type="InterPro" id="IPR009075">
    <property type="entry name" value="AcylCo_DH/oxidase_C"/>
</dbReference>
<evidence type="ECO:0000256" key="7">
    <source>
        <dbReference type="RuleBase" id="RU362125"/>
    </source>
</evidence>
<dbReference type="PANTHER" id="PTHR48083">
    <property type="entry name" value="MEDIUM-CHAIN SPECIFIC ACYL-COA DEHYDROGENASE, MITOCHONDRIAL-RELATED"/>
    <property type="match status" value="1"/>
</dbReference>
<dbReference type="InterPro" id="IPR013786">
    <property type="entry name" value="AcylCoA_DH/ox_N"/>
</dbReference>
<keyword evidence="6 7" id="KW-0560">Oxidoreductase</keyword>
<evidence type="ECO:0000259" key="10">
    <source>
        <dbReference type="Pfam" id="PF02771"/>
    </source>
</evidence>
<feature type="domain" description="Acyl-CoA dehydrogenase/oxidase N-terminal" evidence="10">
    <location>
        <begin position="42"/>
        <end position="128"/>
    </location>
</feature>
<comment type="caution">
    <text evidence="11">The sequence shown here is derived from an EMBL/GenBank/DDBJ whole genome shotgun (WGS) entry which is preliminary data.</text>
</comment>